<comment type="caution">
    <text evidence="3">The sequence shown here is derived from an EMBL/GenBank/DDBJ whole genome shotgun (WGS) entry which is preliminary data.</text>
</comment>
<dbReference type="Pfam" id="PF00196">
    <property type="entry name" value="GerE"/>
    <property type="match status" value="1"/>
</dbReference>
<gene>
    <name evidence="3" type="ORF">DP202_11380</name>
</gene>
<organism evidence="3 4">
    <name type="scientific">Enterobacter cloacae</name>
    <dbReference type="NCBI Taxonomy" id="550"/>
    <lineage>
        <taxon>Bacteria</taxon>
        <taxon>Pseudomonadati</taxon>
        <taxon>Pseudomonadota</taxon>
        <taxon>Gammaproteobacteria</taxon>
        <taxon>Enterobacterales</taxon>
        <taxon>Enterobacteriaceae</taxon>
        <taxon>Enterobacter</taxon>
        <taxon>Enterobacter cloacae complex</taxon>
    </lineage>
</organism>
<dbReference type="SMART" id="SM00421">
    <property type="entry name" value="HTH_LUXR"/>
    <property type="match status" value="1"/>
</dbReference>
<evidence type="ECO:0000313" key="3">
    <source>
        <dbReference type="EMBL" id="RAZ67468.1"/>
    </source>
</evidence>
<evidence type="ECO:0000256" key="1">
    <source>
        <dbReference type="ARBA" id="ARBA00023125"/>
    </source>
</evidence>
<protein>
    <recommendedName>
        <fullName evidence="2">HTH luxR-type domain-containing protein</fullName>
    </recommendedName>
</protein>
<dbReference type="Gene3D" id="3.40.50.2300">
    <property type="match status" value="1"/>
</dbReference>
<dbReference type="GO" id="GO:0003677">
    <property type="term" value="F:DNA binding"/>
    <property type="evidence" value="ECO:0007669"/>
    <property type="project" value="UniProtKB-KW"/>
</dbReference>
<dbReference type="PANTHER" id="PTHR43214">
    <property type="entry name" value="TWO-COMPONENT RESPONSE REGULATOR"/>
    <property type="match status" value="1"/>
</dbReference>
<dbReference type="InterPro" id="IPR000792">
    <property type="entry name" value="Tscrpt_reg_LuxR_C"/>
</dbReference>
<dbReference type="Proteomes" id="UP000251576">
    <property type="component" value="Unassembled WGS sequence"/>
</dbReference>
<dbReference type="RefSeq" id="WP_112780821.1">
    <property type="nucleotide sequence ID" value="NZ_CABMNQ010000016.1"/>
</dbReference>
<dbReference type="InterPro" id="IPR016032">
    <property type="entry name" value="Sig_transdc_resp-reg_C-effctor"/>
</dbReference>
<keyword evidence="1" id="KW-0238">DNA-binding</keyword>
<evidence type="ECO:0000259" key="2">
    <source>
        <dbReference type="SMART" id="SM00421"/>
    </source>
</evidence>
<dbReference type="AlphaFoldDB" id="A0A330GA67"/>
<evidence type="ECO:0000313" key="4">
    <source>
        <dbReference type="Proteomes" id="UP000251576"/>
    </source>
</evidence>
<accession>A0A330GA67</accession>
<proteinExistence type="predicted"/>
<dbReference type="InterPro" id="IPR039420">
    <property type="entry name" value="WalR-like"/>
</dbReference>
<reference evidence="3 4" key="1">
    <citation type="submission" date="2018-06" db="EMBL/GenBank/DDBJ databases">
        <title>ACT-28, a chromosomally-encoded AmpC with carbapenemase activity from Enterobacter kobei.</title>
        <authorList>
            <person name="Jousset A.B."/>
            <person name="Oueslati S."/>
            <person name="Bernabeu S."/>
            <person name="Takissian J."/>
            <person name="Creton E."/>
            <person name="Vogel A."/>
            <person name="Cotellon G."/>
            <person name="Bonnin R.A."/>
            <person name="Dortet L."/>
            <person name="Naas T."/>
        </authorList>
    </citation>
    <scope>NUCLEOTIDE SEQUENCE [LARGE SCALE GENOMIC DNA]</scope>
    <source>
        <strain evidence="3 4">99B3</strain>
    </source>
</reference>
<dbReference type="EMBL" id="QMDH01000016">
    <property type="protein sequence ID" value="RAZ67468.1"/>
    <property type="molecule type" value="Genomic_DNA"/>
</dbReference>
<name>A0A330GA67_ENTCL</name>
<dbReference type="PANTHER" id="PTHR43214:SF17">
    <property type="entry name" value="TRANSCRIPTIONAL REGULATORY PROTEIN RCSB"/>
    <property type="match status" value="1"/>
</dbReference>
<sequence>MSMPLIAQYFMSYKIKKRGVAVICSCDIMNRGFYTILHETKKFSKIHIFKSEEVIDKCFLDNESISVVIINDECFSSRLMVCLSVARISQYEGVAVMVISSAKNPIDATEYLRAGAKSFMWKGTPLTYFDDALNAILRGEHWIEDSVEEYYRIATLAGKENDLTGPEKVFSVLSGAEQGVIKEYMNGMTVTQIALKKNRSVKTISAQKQTAMRKLGVCNQMELLSRYGHLRKSS</sequence>
<dbReference type="GO" id="GO:0006355">
    <property type="term" value="P:regulation of DNA-templated transcription"/>
    <property type="evidence" value="ECO:0007669"/>
    <property type="project" value="InterPro"/>
</dbReference>
<feature type="domain" description="HTH luxR-type" evidence="2">
    <location>
        <begin position="170"/>
        <end position="227"/>
    </location>
</feature>
<dbReference type="SUPFAM" id="SSF46894">
    <property type="entry name" value="C-terminal effector domain of the bipartite response regulators"/>
    <property type="match status" value="1"/>
</dbReference>